<keyword evidence="2" id="KW-1185">Reference proteome</keyword>
<sequence>MPVTLAQAKLNTTDAIDLQVIDEFRKSSWLLDNLTFDNVVSPAGGGATLTYGYTRLVTQPRAAFRALNSEYAPTEVTRQRYTTDLKVLGGSFQIDRVLAQMGPAASGEVALQMSQKIKAANATFSDAVINGDSAVDADSFDGLDKALAGSSTEIVLTGAGSDWSTVTTREAGLAALKHLRKLRAKLDGDPSAFLMNADALAALESIADYVSQLSTLDAFGRTVTAWRGIPLVDLGDRAGSTDPVIPTDATAGTTDIYALRLGLDGFHGLATVNGALVRQWLPDFNSAGAVKTGEVEMGPVGVALKATKAAAVLRGVKVA</sequence>
<dbReference type="EMBL" id="CP108135">
    <property type="protein sequence ID" value="WTP67135.1"/>
    <property type="molecule type" value="Genomic_DNA"/>
</dbReference>
<dbReference type="RefSeq" id="WP_406188384.1">
    <property type="nucleotide sequence ID" value="NZ_CP108135.1"/>
</dbReference>
<organism evidence="1 2">
    <name type="scientific">[Kitasatospora] papulosa</name>
    <dbReference type="NCBI Taxonomy" id="1464011"/>
    <lineage>
        <taxon>Bacteria</taxon>
        <taxon>Bacillati</taxon>
        <taxon>Actinomycetota</taxon>
        <taxon>Actinomycetes</taxon>
        <taxon>Kitasatosporales</taxon>
        <taxon>Streptomycetaceae</taxon>
        <taxon>Streptomyces</taxon>
    </lineage>
</organism>
<gene>
    <name evidence="1" type="ORF">OG560_17620</name>
</gene>
<proteinExistence type="predicted"/>
<dbReference type="NCBIfam" id="NF045672">
    <property type="entry name" value="MCP_gp7_epsi_15"/>
    <property type="match status" value="1"/>
</dbReference>
<reference evidence="1 2" key="1">
    <citation type="submission" date="2022-10" db="EMBL/GenBank/DDBJ databases">
        <title>The complete genomes of actinobacterial strains from the NBC collection.</title>
        <authorList>
            <person name="Joergensen T.S."/>
            <person name="Alvarez Arevalo M."/>
            <person name="Sterndorff E.B."/>
            <person name="Faurdal D."/>
            <person name="Vuksanovic O."/>
            <person name="Mourched A.-S."/>
            <person name="Charusanti P."/>
            <person name="Shaw S."/>
            <person name="Blin K."/>
            <person name="Weber T."/>
        </authorList>
    </citation>
    <scope>NUCLEOTIDE SEQUENCE [LARGE SCALE GENOMIC DNA]</scope>
    <source>
        <strain evidence="1 2">NBC_00185</strain>
    </source>
</reference>
<accession>A0ABZ1K3V0</accession>
<protein>
    <submittedName>
        <fullName evidence="1">Phage capsid protein</fullName>
    </submittedName>
</protein>
<evidence type="ECO:0000313" key="2">
    <source>
        <dbReference type="Proteomes" id="UP001622496"/>
    </source>
</evidence>
<dbReference type="InterPro" id="IPR048813">
    <property type="entry name" value="GP7-like"/>
</dbReference>
<name>A0ABZ1K3V0_9ACTN</name>
<dbReference type="SUPFAM" id="SSF56563">
    <property type="entry name" value="Major capsid protein gp5"/>
    <property type="match status" value="1"/>
</dbReference>
<dbReference type="Proteomes" id="UP001622496">
    <property type="component" value="Chromosome"/>
</dbReference>
<evidence type="ECO:0000313" key="1">
    <source>
        <dbReference type="EMBL" id="WTP67135.1"/>
    </source>
</evidence>